<keyword evidence="1" id="KW-0963">Cytoplasm</keyword>
<sequence length="80" mass="9025">MSEEPVDEGEAQGTGESGEVELYGIKPREVYYMCLRCGYKASKSELSQYYSMVCPKCGYRIFVKVRAPSTIVAPRRVYAI</sequence>
<keyword evidence="1" id="KW-0804">Transcription</keyword>
<feature type="binding site" evidence="1">
    <location>
        <position position="37"/>
    </location>
    <ligand>
        <name>Zn(2+)</name>
        <dbReference type="ChEBI" id="CHEBI:29105"/>
    </ligand>
</feature>
<dbReference type="GO" id="GO:0006351">
    <property type="term" value="P:DNA-templated transcription"/>
    <property type="evidence" value="ECO:0007669"/>
    <property type="project" value="UniProtKB-UniRule"/>
</dbReference>
<dbReference type="Gene3D" id="2.20.28.30">
    <property type="entry name" value="RNA polymerase ii, chain L"/>
    <property type="match status" value="1"/>
</dbReference>
<dbReference type="GO" id="GO:0008270">
    <property type="term" value="F:zinc ion binding"/>
    <property type="evidence" value="ECO:0007669"/>
    <property type="project" value="UniProtKB-UniRule"/>
</dbReference>
<dbReference type="GO" id="GO:0003899">
    <property type="term" value="F:DNA-directed RNA polymerase activity"/>
    <property type="evidence" value="ECO:0007669"/>
    <property type="project" value="UniProtKB-UniRule"/>
</dbReference>
<dbReference type="InterPro" id="IPR023464">
    <property type="entry name" value="Rpo12"/>
</dbReference>
<dbReference type="OrthoDB" id="129238at2157"/>
<keyword evidence="3" id="KW-1185">Reference proteome</keyword>
<keyword evidence="1" id="KW-0808">Transferase</keyword>
<proteinExistence type="inferred from homology"/>
<dbReference type="InterPro" id="IPR029040">
    <property type="entry name" value="RPABC4/Spt4"/>
</dbReference>
<comment type="subcellular location">
    <subcellularLocation>
        <location evidence="1">Cytoplasm</location>
    </subcellularLocation>
</comment>
<feature type="binding site" evidence="1">
    <location>
        <position position="54"/>
    </location>
    <ligand>
        <name>Zn(2+)</name>
        <dbReference type="ChEBI" id="CHEBI:29105"/>
    </ligand>
</feature>
<comment type="subunit">
    <text evidence="1">Part of the RNA polymerase complex.</text>
</comment>
<keyword evidence="1" id="KW-0240">DNA-directed RNA polymerase</keyword>
<feature type="binding site" evidence="1">
    <location>
        <position position="57"/>
    </location>
    <ligand>
        <name>Zn(2+)</name>
        <dbReference type="ChEBI" id="CHEBI:29105"/>
    </ligand>
</feature>
<name>D9PZQ9_ACIS3</name>
<comment type="similarity">
    <text evidence="1">Belongs to the archaeal Rpo12/eukaryotic RPC10 RNA polymerase subunit family.</text>
</comment>
<dbReference type="SUPFAM" id="SSF63393">
    <property type="entry name" value="RNA polymerase subunits"/>
    <property type="match status" value="1"/>
</dbReference>
<dbReference type="HAMAP" id="MF_00615">
    <property type="entry name" value="RNApol_arch_Rpo12"/>
    <property type="match status" value="1"/>
</dbReference>
<comment type="cofactor">
    <cofactor evidence="1">
        <name>Zn(2+)</name>
        <dbReference type="ChEBI" id="CHEBI:29105"/>
    </cofactor>
    <text evidence="1">Binds 1 zinc ion.</text>
</comment>
<dbReference type="KEGG" id="asc:ASAC_0139"/>
<dbReference type="Proteomes" id="UP000000346">
    <property type="component" value="Chromosome"/>
</dbReference>
<dbReference type="GeneID" id="9498353"/>
<comment type="catalytic activity">
    <reaction evidence="1">
        <text>RNA(n) + a ribonucleoside 5'-triphosphate = RNA(n+1) + diphosphate</text>
        <dbReference type="Rhea" id="RHEA:21248"/>
        <dbReference type="Rhea" id="RHEA-COMP:14527"/>
        <dbReference type="Rhea" id="RHEA-COMP:17342"/>
        <dbReference type="ChEBI" id="CHEBI:33019"/>
        <dbReference type="ChEBI" id="CHEBI:61557"/>
        <dbReference type="ChEBI" id="CHEBI:140395"/>
        <dbReference type="EC" id="2.7.7.6"/>
    </reaction>
</comment>
<keyword evidence="1" id="KW-0862">Zinc</keyword>
<keyword evidence="1" id="KW-0548">Nucleotidyltransferase</keyword>
<dbReference type="GO" id="GO:0003677">
    <property type="term" value="F:DNA binding"/>
    <property type="evidence" value="ECO:0007669"/>
    <property type="project" value="InterPro"/>
</dbReference>
<reference evidence="2 3" key="1">
    <citation type="journal article" date="2010" name="Appl. Environ. Microbiol.">
        <title>The genome sequence of the crenarchaeon Acidilobus saccharovorans supports a new order, Acidilobales, and suggests an important ecological role in terrestrial acidic hot springs.</title>
        <authorList>
            <person name="Mardanov A.V."/>
            <person name="Svetlitchnyi V.A."/>
            <person name="Beletsky A.V."/>
            <person name="Prokofeva M.I."/>
            <person name="Bonch-Osmolovskaya E.A."/>
            <person name="Ravin N.V."/>
            <person name="Skryabin K.G."/>
        </authorList>
    </citation>
    <scope>NUCLEOTIDE SEQUENCE [LARGE SCALE GENOMIC DNA]</scope>
    <source>
        <strain evidence="3">DSM 16705 / JCM 18335 / VKM B-2471 / 345-15</strain>
    </source>
</reference>
<dbReference type="eggNOG" id="arCOG04341">
    <property type="taxonomic scope" value="Archaea"/>
</dbReference>
<evidence type="ECO:0000256" key="1">
    <source>
        <dbReference type="HAMAP-Rule" id="MF_00615"/>
    </source>
</evidence>
<organism evidence="2 3">
    <name type="scientific">Acidilobus saccharovorans (strain DSM 16705 / JCM 18335 / VKM B-2471 / 345-15)</name>
    <dbReference type="NCBI Taxonomy" id="666510"/>
    <lineage>
        <taxon>Archaea</taxon>
        <taxon>Thermoproteota</taxon>
        <taxon>Thermoprotei</taxon>
        <taxon>Acidilobales</taxon>
        <taxon>Acidilobaceae</taxon>
        <taxon>Acidilobus</taxon>
    </lineage>
</organism>
<comment type="function">
    <text evidence="1">DNA-dependent RNA polymerase (RNAP) catalyzes the transcription of DNA into RNA using the four ribonucleoside triphosphates as substrates.</text>
</comment>
<dbReference type="EMBL" id="CP001742">
    <property type="protein sequence ID" value="ADL18547.1"/>
    <property type="molecule type" value="Genomic_DNA"/>
</dbReference>
<dbReference type="STRING" id="666510.ASAC_0139"/>
<dbReference type="AlphaFoldDB" id="D9PZQ9"/>
<dbReference type="EC" id="2.7.7.6" evidence="1"/>
<dbReference type="InParanoid" id="D9PZQ9"/>
<dbReference type="HOGENOM" id="CLU_194985_0_0_2"/>
<dbReference type="GO" id="GO:0005737">
    <property type="term" value="C:cytoplasm"/>
    <property type="evidence" value="ECO:0007669"/>
    <property type="project" value="UniProtKB-SubCell"/>
</dbReference>
<gene>
    <name evidence="1" type="primary">rpo12</name>
    <name evidence="1" type="synonym">rpoP</name>
    <name evidence="2" type="ordered locus">ASAC_0139</name>
</gene>
<evidence type="ECO:0000313" key="3">
    <source>
        <dbReference type="Proteomes" id="UP000000346"/>
    </source>
</evidence>
<evidence type="ECO:0000313" key="2">
    <source>
        <dbReference type="EMBL" id="ADL18547.1"/>
    </source>
</evidence>
<dbReference type="GO" id="GO:0000428">
    <property type="term" value="C:DNA-directed RNA polymerase complex"/>
    <property type="evidence" value="ECO:0007669"/>
    <property type="project" value="UniProtKB-KW"/>
</dbReference>
<accession>D9PZQ9</accession>
<protein>
    <recommendedName>
        <fullName evidence="1">DNA-directed RNA polymerase subunit Rpo12</fullName>
        <ecNumber evidence="1">2.7.7.6</ecNumber>
    </recommendedName>
    <alternativeName>
        <fullName evidence="1">DNA-directed RNA polymerase subunit P</fullName>
    </alternativeName>
</protein>
<keyword evidence="1" id="KW-0479">Metal-binding</keyword>
<dbReference type="RefSeq" id="WP_013266059.1">
    <property type="nucleotide sequence ID" value="NC_014374.1"/>
</dbReference>